<evidence type="ECO:0000256" key="5">
    <source>
        <dbReference type="ARBA" id="ARBA00023251"/>
    </source>
</evidence>
<dbReference type="PIRSF" id="PIRSF006648">
    <property type="entry name" value="DrrB"/>
    <property type="match status" value="1"/>
</dbReference>
<dbReference type="Pfam" id="PF01061">
    <property type="entry name" value="ABC2_membrane"/>
    <property type="match status" value="1"/>
</dbReference>
<keyword evidence="3 6" id="KW-1133">Transmembrane helix</keyword>
<comment type="subcellular location">
    <subcellularLocation>
        <location evidence="6">Cell membrane</location>
        <topology evidence="6">Multi-pass membrane protein</topology>
    </subcellularLocation>
    <subcellularLocation>
        <location evidence="1">Membrane</location>
        <topology evidence="1">Multi-pass membrane protein</topology>
    </subcellularLocation>
</comment>
<keyword evidence="6" id="KW-1003">Cell membrane</keyword>
<dbReference type="InterPro" id="IPR013525">
    <property type="entry name" value="ABC2_TM"/>
</dbReference>
<dbReference type="InterPro" id="IPR051784">
    <property type="entry name" value="Nod_factor_ABC_transporter"/>
</dbReference>
<dbReference type="InterPro" id="IPR000412">
    <property type="entry name" value="ABC_2_transport"/>
</dbReference>
<evidence type="ECO:0000256" key="3">
    <source>
        <dbReference type="ARBA" id="ARBA00022989"/>
    </source>
</evidence>
<dbReference type="GO" id="GO:0140359">
    <property type="term" value="F:ABC-type transporter activity"/>
    <property type="evidence" value="ECO:0007669"/>
    <property type="project" value="InterPro"/>
</dbReference>
<evidence type="ECO:0000256" key="2">
    <source>
        <dbReference type="ARBA" id="ARBA00022692"/>
    </source>
</evidence>
<evidence type="ECO:0000313" key="8">
    <source>
        <dbReference type="EMBL" id="SES10460.1"/>
    </source>
</evidence>
<protein>
    <recommendedName>
        <fullName evidence="6">Transport permease protein</fullName>
    </recommendedName>
</protein>
<dbReference type="RefSeq" id="WP_092779736.1">
    <property type="nucleotide sequence ID" value="NZ_FOGI01000007.1"/>
</dbReference>
<dbReference type="EMBL" id="FOGI01000007">
    <property type="protein sequence ID" value="SES10460.1"/>
    <property type="molecule type" value="Genomic_DNA"/>
</dbReference>
<keyword evidence="4 6" id="KW-0472">Membrane</keyword>
<comment type="similarity">
    <text evidence="6">Belongs to the ABC-2 integral membrane protein family.</text>
</comment>
<proteinExistence type="inferred from homology"/>
<feature type="transmembrane region" description="Helical" evidence="6">
    <location>
        <begin position="227"/>
        <end position="247"/>
    </location>
</feature>
<dbReference type="InterPro" id="IPR047817">
    <property type="entry name" value="ABC2_TM_bact-type"/>
</dbReference>
<dbReference type="GO" id="GO:0043190">
    <property type="term" value="C:ATP-binding cassette (ABC) transporter complex"/>
    <property type="evidence" value="ECO:0007669"/>
    <property type="project" value="InterPro"/>
</dbReference>
<keyword evidence="9" id="KW-1185">Reference proteome</keyword>
<feature type="transmembrane region" description="Helical" evidence="6">
    <location>
        <begin position="135"/>
        <end position="159"/>
    </location>
</feature>
<name>A0A1H9ULP8_9PSEU</name>
<organism evidence="8 9">
    <name type="scientific">Actinokineospora terrae</name>
    <dbReference type="NCBI Taxonomy" id="155974"/>
    <lineage>
        <taxon>Bacteria</taxon>
        <taxon>Bacillati</taxon>
        <taxon>Actinomycetota</taxon>
        <taxon>Actinomycetes</taxon>
        <taxon>Pseudonocardiales</taxon>
        <taxon>Pseudonocardiaceae</taxon>
        <taxon>Actinokineospora</taxon>
    </lineage>
</organism>
<dbReference type="GO" id="GO:0046677">
    <property type="term" value="P:response to antibiotic"/>
    <property type="evidence" value="ECO:0007669"/>
    <property type="project" value="UniProtKB-KW"/>
</dbReference>
<keyword evidence="6" id="KW-0813">Transport</keyword>
<feature type="domain" description="ABC transmembrane type-2" evidence="7">
    <location>
        <begin position="21"/>
        <end position="253"/>
    </location>
</feature>
<dbReference type="STRING" id="155974.SAMN04487818_107343"/>
<feature type="transmembrane region" description="Helical" evidence="6">
    <location>
        <begin position="171"/>
        <end position="195"/>
    </location>
</feature>
<evidence type="ECO:0000259" key="7">
    <source>
        <dbReference type="PROSITE" id="PS51012"/>
    </source>
</evidence>
<accession>A0A1H9ULP8</accession>
<sequence length="255" mass="28136">MLRETWLVFNQAMRLSLRNPAWMVIGVMQPLLYLFFFGPLLERMTENTPGFPPGTSWQILTPALIVQLALFGASFVGFGLLAELRMGVVERMQVTPASRVSLLLGRVLRDAVQTLAQAVLILILAFTVFDLSASFGAVALTLVMVACLSLALSSCSYALALTLRSEEAFPAVLNTVLMPILLLSGIFIPITHGLAPDWLYTLSRWNPFTHVVDAERASFRSEFTTDALLTGSIVLFAMTALSLYWGVRTFRRESA</sequence>
<dbReference type="PANTHER" id="PTHR43229">
    <property type="entry name" value="NODULATION PROTEIN J"/>
    <property type="match status" value="1"/>
</dbReference>
<dbReference type="PANTHER" id="PTHR43229:SF2">
    <property type="entry name" value="NODULATION PROTEIN J"/>
    <property type="match status" value="1"/>
</dbReference>
<reference evidence="9" key="1">
    <citation type="submission" date="2016-10" db="EMBL/GenBank/DDBJ databases">
        <authorList>
            <person name="Varghese N."/>
            <person name="Submissions S."/>
        </authorList>
    </citation>
    <scope>NUCLEOTIDE SEQUENCE [LARGE SCALE GENOMIC DNA]</scope>
    <source>
        <strain evidence="9">DSM 44260</strain>
    </source>
</reference>
<dbReference type="AlphaFoldDB" id="A0A1H9ULP8"/>
<evidence type="ECO:0000256" key="6">
    <source>
        <dbReference type="RuleBase" id="RU361157"/>
    </source>
</evidence>
<evidence type="ECO:0000256" key="4">
    <source>
        <dbReference type="ARBA" id="ARBA00023136"/>
    </source>
</evidence>
<evidence type="ECO:0000313" key="9">
    <source>
        <dbReference type="Proteomes" id="UP000199051"/>
    </source>
</evidence>
<feature type="transmembrane region" description="Helical" evidence="6">
    <location>
        <begin position="21"/>
        <end position="39"/>
    </location>
</feature>
<keyword evidence="5" id="KW-0046">Antibiotic resistance</keyword>
<feature type="transmembrane region" description="Helical" evidence="6">
    <location>
        <begin position="111"/>
        <end position="129"/>
    </location>
</feature>
<dbReference type="PROSITE" id="PS51012">
    <property type="entry name" value="ABC_TM2"/>
    <property type="match status" value="1"/>
</dbReference>
<evidence type="ECO:0000256" key="1">
    <source>
        <dbReference type="ARBA" id="ARBA00004141"/>
    </source>
</evidence>
<feature type="transmembrane region" description="Helical" evidence="6">
    <location>
        <begin position="59"/>
        <end position="82"/>
    </location>
</feature>
<keyword evidence="2 6" id="KW-0812">Transmembrane</keyword>
<dbReference type="Proteomes" id="UP000199051">
    <property type="component" value="Unassembled WGS sequence"/>
</dbReference>
<gene>
    <name evidence="8" type="ORF">SAMN04487818_107343</name>
</gene>